<dbReference type="Pfam" id="PF08007">
    <property type="entry name" value="JmjC_2"/>
    <property type="match status" value="1"/>
</dbReference>
<dbReference type="EMBL" id="CAMXCT030006584">
    <property type="protein sequence ID" value="CAL4803742.1"/>
    <property type="molecule type" value="Genomic_DNA"/>
</dbReference>
<accession>A0A9P1DUB0</accession>
<evidence type="ECO:0000313" key="4">
    <source>
        <dbReference type="EMBL" id="CAL4803742.1"/>
    </source>
</evidence>
<evidence type="ECO:0000313" key="5">
    <source>
        <dbReference type="Proteomes" id="UP001152797"/>
    </source>
</evidence>
<keyword evidence="5" id="KW-1185">Reference proteome</keyword>
<name>A0A9P1DUB0_9DINO</name>
<gene>
    <name evidence="2" type="ORF">C1SCF055_LOCUS41175</name>
</gene>
<feature type="domain" description="JmjC" evidence="1">
    <location>
        <begin position="163"/>
        <end position="305"/>
    </location>
</feature>
<dbReference type="InterPro" id="IPR003347">
    <property type="entry name" value="JmjC_dom"/>
</dbReference>
<dbReference type="InterPro" id="IPR050910">
    <property type="entry name" value="JMJD6_ArgDemeth/LysHydrox"/>
</dbReference>
<dbReference type="PROSITE" id="PS00018">
    <property type="entry name" value="EF_HAND_1"/>
    <property type="match status" value="1"/>
</dbReference>
<dbReference type="PROSITE" id="PS51184">
    <property type="entry name" value="JMJC"/>
    <property type="match status" value="1"/>
</dbReference>
<dbReference type="Proteomes" id="UP001152797">
    <property type="component" value="Unassembled WGS sequence"/>
</dbReference>
<dbReference type="InterPro" id="IPR018247">
    <property type="entry name" value="EF_Hand_1_Ca_BS"/>
</dbReference>
<evidence type="ECO:0000313" key="3">
    <source>
        <dbReference type="EMBL" id="CAL1169805.1"/>
    </source>
</evidence>
<protein>
    <submittedName>
        <fullName evidence="4">Large ribosomal subunit protein eL22 (60S ribosomal protein L22)</fullName>
    </submittedName>
</protein>
<evidence type="ECO:0000259" key="1">
    <source>
        <dbReference type="PROSITE" id="PS51184"/>
    </source>
</evidence>
<dbReference type="Gene3D" id="2.60.120.650">
    <property type="entry name" value="Cupin"/>
    <property type="match status" value="1"/>
</dbReference>
<organism evidence="2">
    <name type="scientific">Cladocopium goreaui</name>
    <dbReference type="NCBI Taxonomy" id="2562237"/>
    <lineage>
        <taxon>Eukaryota</taxon>
        <taxon>Sar</taxon>
        <taxon>Alveolata</taxon>
        <taxon>Dinophyceae</taxon>
        <taxon>Suessiales</taxon>
        <taxon>Symbiodiniaceae</taxon>
        <taxon>Cladocopium</taxon>
    </lineage>
</organism>
<comment type="caution">
    <text evidence="2">The sequence shown here is derived from an EMBL/GenBank/DDBJ whole genome shotgun (WGS) entry which is preliminary data.</text>
</comment>
<sequence>MRSALLLFSHHLRISIGLRELPKLCPECLPETLETEYFEGVPGQEPPRLKGPVSPETFDQAARSGKVLILENASAGMALEGWSCERLAQEFPDAKMRREYDWVKNPEDRNLQVFSKVSWTSTLEQGEDASERLRQDSSAPPFAPFYWGVREHRNGDVGSKKVVKRIQELIASSVPSFMDKQNAASLFDNAEFWMGAKGTGARAHMDSHCISTLSVVLHGERRWRIGPVPRLAKGAGRSPDGEVVFDDGVAYQLGWKPMFEFSLKEGEAVLFPPGWIHETLNTAEGCTVALTTQFDIPIPVRYYRTFYNRLRRVGDLNACWEWMVGWPGAKPSKDLTKAKSMAEQLFTKKAEKLSQQELDFFDLNEDGNVTQKEFIDTFVAWAATEQAIKKEKRKNMPRCDMAWDEKVFAGKGGEL</sequence>
<dbReference type="EMBL" id="CAMXCT010006584">
    <property type="protein sequence ID" value="CAI4016430.1"/>
    <property type="molecule type" value="Genomic_DNA"/>
</dbReference>
<dbReference type="AlphaFoldDB" id="A0A9P1DUB0"/>
<dbReference type="OrthoDB" id="408878at2759"/>
<reference evidence="3" key="2">
    <citation type="submission" date="2024-04" db="EMBL/GenBank/DDBJ databases">
        <authorList>
            <person name="Chen Y."/>
            <person name="Shah S."/>
            <person name="Dougan E. K."/>
            <person name="Thang M."/>
            <person name="Chan C."/>
        </authorList>
    </citation>
    <scope>NUCLEOTIDE SEQUENCE [LARGE SCALE GENOMIC DNA]</scope>
</reference>
<dbReference type="PANTHER" id="PTHR12480">
    <property type="entry name" value="ARGININE DEMETHYLASE AND LYSYL-HYDROXYLASE JMJD"/>
    <property type="match status" value="1"/>
</dbReference>
<keyword evidence="4" id="KW-0687">Ribonucleoprotein</keyword>
<dbReference type="EMBL" id="CAMXCT020006584">
    <property type="protein sequence ID" value="CAL1169805.1"/>
    <property type="molecule type" value="Genomic_DNA"/>
</dbReference>
<keyword evidence="4" id="KW-0689">Ribosomal protein</keyword>
<reference evidence="2" key="1">
    <citation type="submission" date="2022-10" db="EMBL/GenBank/DDBJ databases">
        <authorList>
            <person name="Chen Y."/>
            <person name="Dougan E. K."/>
            <person name="Chan C."/>
            <person name="Rhodes N."/>
            <person name="Thang M."/>
        </authorList>
    </citation>
    <scope>NUCLEOTIDE SEQUENCE</scope>
</reference>
<proteinExistence type="predicted"/>
<dbReference type="SUPFAM" id="SSF51197">
    <property type="entry name" value="Clavaminate synthase-like"/>
    <property type="match status" value="1"/>
</dbReference>
<evidence type="ECO:0000313" key="2">
    <source>
        <dbReference type="EMBL" id="CAI4016430.1"/>
    </source>
</evidence>
<dbReference type="GO" id="GO:0005840">
    <property type="term" value="C:ribosome"/>
    <property type="evidence" value="ECO:0007669"/>
    <property type="project" value="UniProtKB-KW"/>
</dbReference>